<keyword evidence="2" id="KW-0413">Isomerase</keyword>
<dbReference type="PROSITE" id="PS51257">
    <property type="entry name" value="PROKAR_LIPOPROTEIN"/>
    <property type="match status" value="1"/>
</dbReference>
<evidence type="ECO:0000256" key="1">
    <source>
        <dbReference type="SAM" id="SignalP"/>
    </source>
</evidence>
<dbReference type="AlphaFoldDB" id="A0AAJ4XAH9"/>
<dbReference type="RefSeq" id="WP_139185405.1">
    <property type="nucleotide sequence ID" value="NZ_FNGK01000001.1"/>
</dbReference>
<dbReference type="GO" id="GO:0016853">
    <property type="term" value="F:isomerase activity"/>
    <property type="evidence" value="ECO:0007669"/>
    <property type="project" value="UniProtKB-KW"/>
</dbReference>
<dbReference type="PANTHER" id="PTHR12110">
    <property type="entry name" value="HYDROXYPYRUVATE ISOMERASE"/>
    <property type="match status" value="1"/>
</dbReference>
<evidence type="ECO:0000313" key="2">
    <source>
        <dbReference type="EMBL" id="SNV47707.1"/>
    </source>
</evidence>
<evidence type="ECO:0000313" key="3">
    <source>
        <dbReference type="Proteomes" id="UP000215355"/>
    </source>
</evidence>
<dbReference type="PANTHER" id="PTHR12110:SF21">
    <property type="entry name" value="XYLOSE ISOMERASE-LIKE TIM BARREL DOMAIN-CONTAINING PROTEIN"/>
    <property type="match status" value="1"/>
</dbReference>
<feature type="signal peptide" evidence="1">
    <location>
        <begin position="1"/>
        <end position="26"/>
    </location>
</feature>
<dbReference type="InterPro" id="IPR036237">
    <property type="entry name" value="Xyl_isomerase-like_sf"/>
</dbReference>
<dbReference type="KEGG" id="smiz:4412673_01409"/>
<keyword evidence="1" id="KW-0732">Signal</keyword>
<dbReference type="SUPFAM" id="SSF51658">
    <property type="entry name" value="Xylose isomerase-like"/>
    <property type="match status" value="1"/>
</dbReference>
<gene>
    <name evidence="2" type="ORF">SAMEA4412673_01409</name>
</gene>
<protein>
    <submittedName>
        <fullName evidence="2">Xylose isomerase-like TIM barrel</fullName>
    </submittedName>
</protein>
<proteinExistence type="predicted"/>
<name>A0AAJ4XAH9_9SPHI</name>
<organism evidence="2 3">
    <name type="scientific">Sphingobacterium mizutaii</name>
    <dbReference type="NCBI Taxonomy" id="1010"/>
    <lineage>
        <taxon>Bacteria</taxon>
        <taxon>Pseudomonadati</taxon>
        <taxon>Bacteroidota</taxon>
        <taxon>Sphingobacteriia</taxon>
        <taxon>Sphingobacteriales</taxon>
        <taxon>Sphingobacteriaceae</taxon>
        <taxon>Sphingobacterium</taxon>
    </lineage>
</organism>
<feature type="chain" id="PRO_5042577331" evidence="1">
    <location>
        <begin position="27"/>
        <end position="220"/>
    </location>
</feature>
<sequence length="220" mass="24689">MKTFFRRTEMLAVMVVLSMLFFSCTGQTKPAKDQTLEVENMEVGVGLYSFNRFPFDKSVEMAKAANSQKVEGFSFHNLGERFGGKVIASLTDEEIAKMKGILDSNQVQMVSMYADGKTIEEWEQLFNQGQKLGLHFLVGEPDPQLLDKINELAGQYKLPLAIHEHAKGLSRYWHPDSAMAAVEGRDHLKVCADIGHWVRSGLDPVECLQKVEGKLLSLHV</sequence>
<dbReference type="InterPro" id="IPR050312">
    <property type="entry name" value="IolE/XylAMocC-like"/>
</dbReference>
<dbReference type="Gene3D" id="3.20.20.150">
    <property type="entry name" value="Divalent-metal-dependent TIM barrel enzymes"/>
    <property type="match status" value="1"/>
</dbReference>
<accession>A0AAJ4XAH9</accession>
<reference evidence="2 3" key="1">
    <citation type="submission" date="2017-06" db="EMBL/GenBank/DDBJ databases">
        <authorList>
            <consortium name="Pathogen Informatics"/>
        </authorList>
    </citation>
    <scope>NUCLEOTIDE SEQUENCE [LARGE SCALE GENOMIC DNA]</scope>
    <source>
        <strain evidence="2 3">NCTC12149</strain>
    </source>
</reference>
<dbReference type="Proteomes" id="UP000215355">
    <property type="component" value="Chromosome 1"/>
</dbReference>
<dbReference type="EMBL" id="LT906468">
    <property type="protein sequence ID" value="SNV47707.1"/>
    <property type="molecule type" value="Genomic_DNA"/>
</dbReference>